<dbReference type="EMBL" id="BAFH01000004">
    <property type="protein sequence ID" value="GAB63433.1"/>
    <property type="molecule type" value="Genomic_DNA"/>
</dbReference>
<dbReference type="Proteomes" id="UP000002985">
    <property type="component" value="Unassembled WGS sequence"/>
</dbReference>
<sequence length="178" mass="20252">MCCKPDEYIHTNAKQDQTGKPEDIFKKELCFPAEITIDTYTPKSVKAVKNNQREEANMKGNPSRGAEPVDDFIVIAGGIPVRAKMKQKEMNGHSDNEQQGCNPLEEPRPETLILCIHYLLLPQSHEDTKVIIFSLYLSGGLNLSLLRLYNLSQNTIFNTWDVKVYKKTKTFTSKFQVT</sequence>
<accession>I3INY8</accession>
<dbReference type="AlphaFoldDB" id="I3INY8"/>
<proteinExistence type="predicted"/>
<organism evidence="1 2">
    <name type="scientific">Candidatus Jettenia caeni</name>
    <dbReference type="NCBI Taxonomy" id="247490"/>
    <lineage>
        <taxon>Bacteria</taxon>
        <taxon>Pseudomonadati</taxon>
        <taxon>Planctomycetota</taxon>
        <taxon>Candidatus Brocadiia</taxon>
        <taxon>Candidatus Brocadiales</taxon>
        <taxon>Candidatus Brocadiaceae</taxon>
        <taxon>Candidatus Jettenia</taxon>
    </lineage>
</organism>
<reference evidence="1 2" key="1">
    <citation type="journal article" date="2012" name="FEBS Lett.">
        <title>Anammox organism KSU-1 expresses a NirK-type copper-containing nitrite reductase instead of a NirS-type with cytochrome cd1.</title>
        <authorList>
            <person name="Hira D."/>
            <person name="Toh H."/>
            <person name="Migita C.T."/>
            <person name="Okubo H."/>
            <person name="Nishiyama T."/>
            <person name="Hattori M."/>
            <person name="Furukawa K."/>
            <person name="Fujii T."/>
        </authorList>
    </citation>
    <scope>NUCLEOTIDE SEQUENCE [LARGE SCALE GENOMIC DNA]</scope>
</reference>
<comment type="caution">
    <text evidence="1">The sequence shown here is derived from an EMBL/GenBank/DDBJ whole genome shotgun (WGS) entry which is preliminary data.</text>
</comment>
<evidence type="ECO:0000313" key="1">
    <source>
        <dbReference type="EMBL" id="GAB63433.1"/>
    </source>
</evidence>
<protein>
    <submittedName>
        <fullName evidence="1">Uncharacterized protein</fullName>
    </submittedName>
</protein>
<gene>
    <name evidence="1" type="ORF">KSU1_D0124</name>
</gene>
<dbReference type="STRING" id="247490.KSU1_D0124"/>
<name>I3INY8_9BACT</name>
<keyword evidence="2" id="KW-1185">Reference proteome</keyword>
<evidence type="ECO:0000313" key="2">
    <source>
        <dbReference type="Proteomes" id="UP000002985"/>
    </source>
</evidence>